<comment type="caution">
    <text evidence="1">The sequence shown here is derived from an EMBL/GenBank/DDBJ whole genome shotgun (WGS) entry which is preliminary data.</text>
</comment>
<gene>
    <name evidence="1" type="ORF">TIFTF001_043651</name>
</gene>
<keyword evidence="2" id="KW-1185">Reference proteome</keyword>
<organism evidence="1 2">
    <name type="scientific">Ficus carica</name>
    <name type="common">Common fig</name>
    <dbReference type="NCBI Taxonomy" id="3494"/>
    <lineage>
        <taxon>Eukaryota</taxon>
        <taxon>Viridiplantae</taxon>
        <taxon>Streptophyta</taxon>
        <taxon>Embryophyta</taxon>
        <taxon>Tracheophyta</taxon>
        <taxon>Spermatophyta</taxon>
        <taxon>Magnoliopsida</taxon>
        <taxon>eudicotyledons</taxon>
        <taxon>Gunneridae</taxon>
        <taxon>Pentapetalae</taxon>
        <taxon>rosids</taxon>
        <taxon>fabids</taxon>
        <taxon>Rosales</taxon>
        <taxon>Moraceae</taxon>
        <taxon>Ficeae</taxon>
        <taxon>Ficus</taxon>
    </lineage>
</organism>
<reference evidence="1" key="1">
    <citation type="submission" date="2023-07" db="EMBL/GenBank/DDBJ databases">
        <title>draft genome sequence of fig (Ficus carica).</title>
        <authorList>
            <person name="Takahashi T."/>
            <person name="Nishimura K."/>
        </authorList>
    </citation>
    <scope>NUCLEOTIDE SEQUENCE</scope>
</reference>
<dbReference type="Proteomes" id="UP001187192">
    <property type="component" value="Unassembled WGS sequence"/>
</dbReference>
<dbReference type="EMBL" id="BTGU01002897">
    <property type="protein sequence ID" value="GMN23189.1"/>
    <property type="molecule type" value="Genomic_DNA"/>
</dbReference>
<evidence type="ECO:0000313" key="1">
    <source>
        <dbReference type="EMBL" id="GMN23189.1"/>
    </source>
</evidence>
<proteinExistence type="predicted"/>
<accession>A0AA87YTJ4</accession>
<name>A0AA87YTJ4_FICCA</name>
<protein>
    <submittedName>
        <fullName evidence="1">Uncharacterized protein</fullName>
    </submittedName>
</protein>
<evidence type="ECO:0000313" key="2">
    <source>
        <dbReference type="Proteomes" id="UP001187192"/>
    </source>
</evidence>
<dbReference type="AlphaFoldDB" id="A0AA87YTJ4"/>
<sequence length="76" mass="8947">MESIRGLNPDMHRYLVEADPTKWSRAHFNGRRYAIMTANIAESFNNVDRKAWLMPVGFLVEWLRALLQRWPISNGM</sequence>